<protein>
    <recommendedName>
        <fullName evidence="5 11">Proline iminopeptidase</fullName>
        <shortName evidence="11">PIP</shortName>
        <ecNumber evidence="4 11">3.4.11.5</ecNumber>
    </recommendedName>
    <alternativeName>
        <fullName evidence="10 11">Prolyl aminopeptidase</fullName>
    </alternativeName>
</protein>
<dbReference type="GO" id="GO:0005737">
    <property type="term" value="C:cytoplasm"/>
    <property type="evidence" value="ECO:0007669"/>
    <property type="project" value="UniProtKB-SubCell"/>
</dbReference>
<evidence type="ECO:0000256" key="5">
    <source>
        <dbReference type="ARBA" id="ARBA00021843"/>
    </source>
</evidence>
<dbReference type="KEGG" id="scyp:JYB88_17205"/>
<organism evidence="14 15">
    <name type="scientific">Shewanella cyperi</name>
    <dbReference type="NCBI Taxonomy" id="2814292"/>
    <lineage>
        <taxon>Bacteria</taxon>
        <taxon>Pseudomonadati</taxon>
        <taxon>Pseudomonadota</taxon>
        <taxon>Gammaproteobacteria</taxon>
        <taxon>Alteromonadales</taxon>
        <taxon>Shewanellaceae</taxon>
        <taxon>Shewanella</taxon>
    </lineage>
</organism>
<dbReference type="Pfam" id="PF00561">
    <property type="entry name" value="Abhydrolase_1"/>
    <property type="match status" value="1"/>
</dbReference>
<dbReference type="SUPFAM" id="SSF53474">
    <property type="entry name" value="alpha/beta-Hydrolases"/>
    <property type="match status" value="1"/>
</dbReference>
<evidence type="ECO:0000256" key="2">
    <source>
        <dbReference type="ARBA" id="ARBA00004496"/>
    </source>
</evidence>
<feature type="domain" description="AB hydrolase-1" evidence="13">
    <location>
        <begin position="31"/>
        <end position="267"/>
    </location>
</feature>
<proteinExistence type="inferred from homology"/>
<dbReference type="Gene3D" id="3.40.50.1820">
    <property type="entry name" value="alpha/beta hydrolase"/>
    <property type="match status" value="1"/>
</dbReference>
<dbReference type="InterPro" id="IPR000073">
    <property type="entry name" value="AB_hydrolase_1"/>
</dbReference>
<evidence type="ECO:0000256" key="3">
    <source>
        <dbReference type="ARBA" id="ARBA00010088"/>
    </source>
</evidence>
<keyword evidence="9 11" id="KW-0378">Hydrolase</keyword>
<reference evidence="14 15" key="1">
    <citation type="submission" date="2021-03" db="EMBL/GenBank/DDBJ databases">
        <title>Novel species identification of genus Shewanella.</title>
        <authorList>
            <person name="Liu G."/>
            <person name="Zhang Q."/>
        </authorList>
    </citation>
    <scope>NUCLEOTIDE SEQUENCE [LARGE SCALE GENOMIC DNA]</scope>
    <source>
        <strain evidence="14 15">FJAT-53726</strain>
    </source>
</reference>
<dbReference type="PANTHER" id="PTHR43722:SF1">
    <property type="entry name" value="PROLINE IMINOPEPTIDASE"/>
    <property type="match status" value="1"/>
</dbReference>
<dbReference type="AlphaFoldDB" id="A0A974XP55"/>
<evidence type="ECO:0000256" key="8">
    <source>
        <dbReference type="ARBA" id="ARBA00022670"/>
    </source>
</evidence>
<evidence type="ECO:0000256" key="12">
    <source>
        <dbReference type="PIRSR" id="PIRSR006431-1"/>
    </source>
</evidence>
<evidence type="ECO:0000256" key="11">
    <source>
        <dbReference type="PIRNR" id="PIRNR006431"/>
    </source>
</evidence>
<dbReference type="GO" id="GO:0006508">
    <property type="term" value="P:proteolysis"/>
    <property type="evidence" value="ECO:0007669"/>
    <property type="project" value="UniProtKB-KW"/>
</dbReference>
<evidence type="ECO:0000256" key="7">
    <source>
        <dbReference type="ARBA" id="ARBA00022490"/>
    </source>
</evidence>
<evidence type="ECO:0000256" key="4">
    <source>
        <dbReference type="ARBA" id="ARBA00012568"/>
    </source>
</evidence>
<evidence type="ECO:0000256" key="9">
    <source>
        <dbReference type="ARBA" id="ARBA00022801"/>
    </source>
</evidence>
<dbReference type="PANTHER" id="PTHR43722">
    <property type="entry name" value="PROLINE IMINOPEPTIDASE"/>
    <property type="match status" value="1"/>
</dbReference>
<dbReference type="EMBL" id="CP071504">
    <property type="protein sequence ID" value="QSX31971.1"/>
    <property type="molecule type" value="Genomic_DNA"/>
</dbReference>
<dbReference type="PRINTS" id="PR00793">
    <property type="entry name" value="PROAMNOPTASE"/>
</dbReference>
<dbReference type="Proteomes" id="UP000663281">
    <property type="component" value="Chromosome"/>
</dbReference>
<comment type="catalytic activity">
    <reaction evidence="1 11">
        <text>Release of N-terminal proline from a peptide.</text>
        <dbReference type="EC" id="3.4.11.5"/>
    </reaction>
</comment>
<keyword evidence="15" id="KW-1185">Reference proteome</keyword>
<evidence type="ECO:0000256" key="1">
    <source>
        <dbReference type="ARBA" id="ARBA00001585"/>
    </source>
</evidence>
<evidence type="ECO:0000259" key="13">
    <source>
        <dbReference type="Pfam" id="PF00561"/>
    </source>
</evidence>
<accession>A0A974XP55</accession>
<dbReference type="InterPro" id="IPR005944">
    <property type="entry name" value="Pro_iminopeptidase"/>
</dbReference>
<comment type="subcellular location">
    <subcellularLocation>
        <location evidence="2 11">Cytoplasm</location>
    </subcellularLocation>
</comment>
<evidence type="ECO:0000256" key="10">
    <source>
        <dbReference type="ARBA" id="ARBA00029605"/>
    </source>
</evidence>
<gene>
    <name evidence="14" type="ORF">JYB88_17205</name>
</gene>
<evidence type="ECO:0000256" key="6">
    <source>
        <dbReference type="ARBA" id="ARBA00022438"/>
    </source>
</evidence>
<feature type="active site" description="Proton donor" evidence="12">
    <location>
        <position position="287"/>
    </location>
</feature>
<name>A0A974XP55_9GAMM</name>
<comment type="similarity">
    <text evidence="3 11">Belongs to the peptidase S33 family.</text>
</comment>
<dbReference type="InterPro" id="IPR029058">
    <property type="entry name" value="AB_hydrolase_fold"/>
</dbReference>
<feature type="active site" description="Nucleophile" evidence="12">
    <location>
        <position position="105"/>
    </location>
</feature>
<feature type="active site" evidence="12">
    <location>
        <position position="257"/>
    </location>
</feature>
<dbReference type="InterPro" id="IPR002410">
    <property type="entry name" value="Peptidase_S33"/>
</dbReference>
<keyword evidence="7 11" id="KW-0963">Cytoplasm</keyword>
<keyword evidence="8 11" id="KW-0645">Protease</keyword>
<evidence type="ECO:0000313" key="15">
    <source>
        <dbReference type="Proteomes" id="UP000663281"/>
    </source>
</evidence>
<sequence length="313" mass="35025">MPLPLLASHRLPVGDGHELHLAQYGDPDGVPVLYLHGGPGAGCNADDTRLFANCRVRLLLLDQRGAGQSLPRGELNHNHLQALLADLELVREALGIEAWCLVGGSFGATLGLIYSGLHPERVLAQVYWGLFVPSLTGLSWLYGPDGAARLFDEDYQRFSSGIPIKGWLPLLFDYFHKAFEHADDKIREPALRRWLEWEMALAFPGNRLLQPIGWHSTVLARTELHYARNHYFGALELLQRVVTKITAPSLVLQGEQDWVCPWSVLQSEIWLPEAGTVDITKVPEGFHSLADMKMYRAVADAIQTMVQQQQINR</sequence>
<dbReference type="GO" id="GO:0004177">
    <property type="term" value="F:aminopeptidase activity"/>
    <property type="evidence" value="ECO:0007669"/>
    <property type="project" value="UniProtKB-UniRule"/>
</dbReference>
<evidence type="ECO:0000313" key="14">
    <source>
        <dbReference type="EMBL" id="QSX31971.1"/>
    </source>
</evidence>
<dbReference type="PIRSF" id="PIRSF006431">
    <property type="entry name" value="Pept_S33"/>
    <property type="match status" value="1"/>
</dbReference>
<dbReference type="EC" id="3.4.11.5" evidence="4 11"/>
<keyword evidence="6 11" id="KW-0031">Aminopeptidase</keyword>